<evidence type="ECO:0000256" key="1">
    <source>
        <dbReference type="ARBA" id="ARBA00004586"/>
    </source>
</evidence>
<dbReference type="AlphaFoldDB" id="A0A8X7VIC7"/>
<dbReference type="GO" id="GO:0005789">
    <property type="term" value="C:endoplasmic reticulum membrane"/>
    <property type="evidence" value="ECO:0007669"/>
    <property type="project" value="UniProtKB-SubCell"/>
</dbReference>
<feature type="compositionally biased region" description="Basic and acidic residues" evidence="4">
    <location>
        <begin position="247"/>
        <end position="281"/>
    </location>
</feature>
<dbReference type="PANTHER" id="PTHR10869:SF165">
    <property type="entry name" value="PROLYL 4-HYDROXYLASE 2"/>
    <property type="match status" value="1"/>
</dbReference>
<evidence type="ECO:0000313" key="6">
    <source>
        <dbReference type="Proteomes" id="UP000886595"/>
    </source>
</evidence>
<organism evidence="5 6">
    <name type="scientific">Brassica carinata</name>
    <name type="common">Ethiopian mustard</name>
    <name type="synonym">Abyssinian cabbage</name>
    <dbReference type="NCBI Taxonomy" id="52824"/>
    <lineage>
        <taxon>Eukaryota</taxon>
        <taxon>Viridiplantae</taxon>
        <taxon>Streptophyta</taxon>
        <taxon>Embryophyta</taxon>
        <taxon>Tracheophyta</taxon>
        <taxon>Spermatophyta</taxon>
        <taxon>Magnoliopsida</taxon>
        <taxon>eudicotyledons</taxon>
        <taxon>Gunneridae</taxon>
        <taxon>Pentapetalae</taxon>
        <taxon>rosids</taxon>
        <taxon>malvids</taxon>
        <taxon>Brassicales</taxon>
        <taxon>Brassicaceae</taxon>
        <taxon>Brassiceae</taxon>
        <taxon>Brassica</taxon>
    </lineage>
</organism>
<dbReference type="EMBL" id="JAAMPC010000005">
    <property type="protein sequence ID" value="KAG2312183.1"/>
    <property type="molecule type" value="Genomic_DNA"/>
</dbReference>
<dbReference type="InterPro" id="IPR045054">
    <property type="entry name" value="P4HA-like"/>
</dbReference>
<feature type="region of interest" description="Disordered" evidence="4">
    <location>
        <begin position="371"/>
        <end position="394"/>
    </location>
</feature>
<dbReference type="PANTHER" id="PTHR10869">
    <property type="entry name" value="PROLYL 4-HYDROXYLASE ALPHA SUBUNIT"/>
    <property type="match status" value="1"/>
</dbReference>
<reference evidence="5 6" key="1">
    <citation type="submission" date="2020-02" db="EMBL/GenBank/DDBJ databases">
        <authorList>
            <person name="Ma Q."/>
            <person name="Huang Y."/>
            <person name="Song X."/>
            <person name="Pei D."/>
        </authorList>
    </citation>
    <scope>NUCLEOTIDE SEQUENCE [LARGE SCALE GENOMIC DNA]</scope>
    <source>
        <strain evidence="5">Sxm20200214</strain>
        <tissue evidence="5">Leaf</tissue>
    </source>
</reference>
<evidence type="ECO:0000256" key="4">
    <source>
        <dbReference type="SAM" id="MobiDB-lite"/>
    </source>
</evidence>
<feature type="region of interest" description="Disordered" evidence="4">
    <location>
        <begin position="247"/>
        <end position="289"/>
    </location>
</feature>
<evidence type="ECO:0000256" key="3">
    <source>
        <dbReference type="ARBA" id="ARBA00023004"/>
    </source>
</evidence>
<dbReference type="Proteomes" id="UP000886595">
    <property type="component" value="Unassembled WGS sequence"/>
</dbReference>
<comment type="subcellular location">
    <subcellularLocation>
        <location evidence="1">Endoplasmic reticulum membrane</location>
    </subcellularLocation>
</comment>
<name>A0A8X7VIC7_BRACI</name>
<dbReference type="GO" id="GO:0004656">
    <property type="term" value="F:procollagen-proline 4-dioxygenase activity"/>
    <property type="evidence" value="ECO:0007669"/>
    <property type="project" value="TreeGrafter"/>
</dbReference>
<keyword evidence="2" id="KW-0479">Metal-binding</keyword>
<comment type="caution">
    <text evidence="5">The sequence shown here is derived from an EMBL/GenBank/DDBJ whole genome shotgun (WGS) entry which is preliminary data.</text>
</comment>
<evidence type="ECO:0000313" key="5">
    <source>
        <dbReference type="EMBL" id="KAG2312183.1"/>
    </source>
</evidence>
<proteinExistence type="predicted"/>
<evidence type="ECO:0000256" key="2">
    <source>
        <dbReference type="ARBA" id="ARBA00022723"/>
    </source>
</evidence>
<accession>A0A8X7VIC7</accession>
<keyword evidence="6" id="KW-1185">Reference proteome</keyword>
<dbReference type="Gene3D" id="2.60.120.620">
    <property type="entry name" value="q2cbj1_9rhob like domain"/>
    <property type="match status" value="1"/>
</dbReference>
<sequence>MTVLISPDAHFDYFHDKVNIAHGGQRIATVLMYLSNVTKGGETVFPDAVVRIFRLKLSVNKVDLSDCAKKGIAVKPKKGSCERWAALGECAKNPEYMVGTPELPVTDVLVTTTTTTEALITTTTPFGNKERPWNRRERRKGRRFEIWNPSMNLSRASSSPPQGQPVAMAKYVLIPGHAKEMDVKCQVPFRSILNDPDEEWAFGKDFAWDDETYDEAVDTLVRLIEEFFVFRMGMFKGGLRTADISHMRGEKLKEKEGKEHQEKEKEDRENASEPKDADVSARRSRGPSGVNIREELMAMEGRVLAAFDAHNESISGRFGFEKKIAELQKVVSVLNDIEGRVKSNISDAVEVMQESVTQSILDFLRNPIFSAPPGRSSPVDKETDEAETGKGNEPADVAFDAQADLSGGQNSVGTHPINVPVCPNAAVRKVFDDLNSAGDTVAEGRKVSDHDEPVLIPDQDVFDEVEDPTFLLGVTQEDSRETAVIAKPVGYVIPRDNDQADNKEGRKKTLFIGLAEELNPIEHIDLGGRYTVSTMEFLDIAHRKQQMSTKFRGYELKPAT</sequence>
<dbReference type="GO" id="GO:0046872">
    <property type="term" value="F:metal ion binding"/>
    <property type="evidence" value="ECO:0007669"/>
    <property type="project" value="UniProtKB-KW"/>
</dbReference>
<keyword evidence="3" id="KW-0408">Iron</keyword>
<gene>
    <name evidence="5" type="ORF">Bca52824_023740</name>
</gene>
<protein>
    <submittedName>
        <fullName evidence="5">Uncharacterized protein</fullName>
    </submittedName>
</protein>